<dbReference type="PANTHER" id="PTHR45790:SF3">
    <property type="entry name" value="S-ADENOSYL-L-METHIONINE-DEPENDENT UROPORPHYRINOGEN III METHYLTRANSFERASE, CHLOROPLASTIC"/>
    <property type="match status" value="1"/>
</dbReference>
<dbReference type="InterPro" id="IPR035996">
    <property type="entry name" value="4pyrrol_Methylase_sf"/>
</dbReference>
<evidence type="ECO:0000256" key="4">
    <source>
        <dbReference type="ARBA" id="ARBA00022691"/>
    </source>
</evidence>
<dbReference type="InterPro" id="IPR014776">
    <property type="entry name" value="4pyrrole_Mease_sub2"/>
</dbReference>
<dbReference type="Proteomes" id="UP001501803">
    <property type="component" value="Unassembled WGS sequence"/>
</dbReference>
<evidence type="ECO:0000259" key="6">
    <source>
        <dbReference type="Pfam" id="PF00590"/>
    </source>
</evidence>
<evidence type="ECO:0000256" key="5">
    <source>
        <dbReference type="ARBA" id="ARBA00023244"/>
    </source>
</evidence>
<dbReference type="Gene3D" id="3.40.1010.10">
    <property type="entry name" value="Cobalt-precorrin-4 Transmethylase, Domain 1"/>
    <property type="match status" value="1"/>
</dbReference>
<reference evidence="8" key="1">
    <citation type="journal article" date="2019" name="Int. J. Syst. Evol. Microbiol.">
        <title>The Global Catalogue of Microorganisms (GCM) 10K type strain sequencing project: providing services to taxonomists for standard genome sequencing and annotation.</title>
        <authorList>
            <consortium name="The Broad Institute Genomics Platform"/>
            <consortium name="The Broad Institute Genome Sequencing Center for Infectious Disease"/>
            <person name="Wu L."/>
            <person name="Ma J."/>
        </authorList>
    </citation>
    <scope>NUCLEOTIDE SEQUENCE [LARGE SCALE GENOMIC DNA]</scope>
    <source>
        <strain evidence="8">JCM 17021</strain>
    </source>
</reference>
<dbReference type="RefSeq" id="WP_345063177.1">
    <property type="nucleotide sequence ID" value="NZ_BAABCN010000002.1"/>
</dbReference>
<evidence type="ECO:0000256" key="1">
    <source>
        <dbReference type="ARBA" id="ARBA00012162"/>
    </source>
</evidence>
<dbReference type="EMBL" id="BAABCN010000002">
    <property type="protein sequence ID" value="GAA3869540.1"/>
    <property type="molecule type" value="Genomic_DNA"/>
</dbReference>
<dbReference type="InterPro" id="IPR050161">
    <property type="entry name" value="Siro_Cobalamin_biosynth"/>
</dbReference>
<dbReference type="NCBIfam" id="NF004790">
    <property type="entry name" value="PRK06136.1"/>
    <property type="match status" value="1"/>
</dbReference>
<evidence type="ECO:0000313" key="8">
    <source>
        <dbReference type="Proteomes" id="UP001501803"/>
    </source>
</evidence>
<dbReference type="Pfam" id="PF00590">
    <property type="entry name" value="TP_methylase"/>
    <property type="match status" value="1"/>
</dbReference>
<dbReference type="PANTHER" id="PTHR45790">
    <property type="entry name" value="SIROHEME SYNTHASE-RELATED"/>
    <property type="match status" value="1"/>
</dbReference>
<keyword evidence="4" id="KW-0949">S-adenosyl-L-methionine</keyword>
<sequence>MSDERTAGAGRVTLVGGGPGDVGLLTVAARDALATAHVVLYDRLSPHANLRELSPAATLINVGKLPGNHPVSQTGIEDLIVSHALAGAHVVRLKGGDPYVFGRGSEEVLACHANGIPVSVLSGVTSALAVPAAAGIPLTHRGLSHSFTVISGHAPLAVNELQALCLLGGTIVVLMGVGTLPTLTQGLIRHGMTPAMPVAIIENGFSQNQRTTIATLATVLTEAALTKVSSPAVLVIGQVVTLAYSADASAEELMVRASRLTDLVPAAGIGVRGAE</sequence>
<dbReference type="EC" id="2.1.1.107" evidence="1"/>
<name>A0ABP7K8W4_9MICO</name>
<organism evidence="7 8">
    <name type="scientific">Leifsonia kafniensis</name>
    <dbReference type="NCBI Taxonomy" id="475957"/>
    <lineage>
        <taxon>Bacteria</taxon>
        <taxon>Bacillati</taxon>
        <taxon>Actinomycetota</taxon>
        <taxon>Actinomycetes</taxon>
        <taxon>Micrococcales</taxon>
        <taxon>Microbacteriaceae</taxon>
        <taxon>Leifsonia</taxon>
    </lineage>
</organism>
<dbReference type="Gene3D" id="3.30.950.10">
    <property type="entry name" value="Methyltransferase, Cobalt-precorrin-4 Transmethylase, Domain 2"/>
    <property type="match status" value="1"/>
</dbReference>
<accession>A0ABP7K8W4</accession>
<keyword evidence="3" id="KW-0808">Transferase</keyword>
<dbReference type="InterPro" id="IPR014777">
    <property type="entry name" value="4pyrrole_Mease_sub1"/>
</dbReference>
<dbReference type="NCBIfam" id="TIGR01469">
    <property type="entry name" value="cobA_cysG_Cterm"/>
    <property type="match status" value="1"/>
</dbReference>
<keyword evidence="2" id="KW-0489">Methyltransferase</keyword>
<evidence type="ECO:0000256" key="3">
    <source>
        <dbReference type="ARBA" id="ARBA00022679"/>
    </source>
</evidence>
<keyword evidence="5" id="KW-0627">Porphyrin biosynthesis</keyword>
<evidence type="ECO:0000313" key="7">
    <source>
        <dbReference type="EMBL" id="GAA3869540.1"/>
    </source>
</evidence>
<proteinExistence type="predicted"/>
<comment type="caution">
    <text evidence="7">The sequence shown here is derived from an EMBL/GenBank/DDBJ whole genome shotgun (WGS) entry which is preliminary data.</text>
</comment>
<gene>
    <name evidence="7" type="ORF">GCM10022381_11030</name>
</gene>
<feature type="domain" description="Tetrapyrrole methylase" evidence="6">
    <location>
        <begin position="11"/>
        <end position="218"/>
    </location>
</feature>
<dbReference type="SUPFAM" id="SSF53790">
    <property type="entry name" value="Tetrapyrrole methylase"/>
    <property type="match status" value="1"/>
</dbReference>
<dbReference type="InterPro" id="IPR000878">
    <property type="entry name" value="4pyrrol_Mease"/>
</dbReference>
<dbReference type="InterPro" id="IPR006366">
    <property type="entry name" value="CobA/CysG_C"/>
</dbReference>
<dbReference type="CDD" id="cd11642">
    <property type="entry name" value="SUMT"/>
    <property type="match status" value="1"/>
</dbReference>
<protein>
    <recommendedName>
        <fullName evidence="1">uroporphyrinogen-III C-methyltransferase</fullName>
        <ecNumber evidence="1">2.1.1.107</ecNumber>
    </recommendedName>
</protein>
<evidence type="ECO:0000256" key="2">
    <source>
        <dbReference type="ARBA" id="ARBA00022603"/>
    </source>
</evidence>
<keyword evidence="8" id="KW-1185">Reference proteome</keyword>